<dbReference type="AlphaFoldDB" id="A0A0A9BMA3"/>
<reference evidence="1" key="2">
    <citation type="journal article" date="2015" name="Data Brief">
        <title>Shoot transcriptome of the giant reed, Arundo donax.</title>
        <authorList>
            <person name="Barrero R.A."/>
            <person name="Guerrero F.D."/>
            <person name="Moolhuijzen P."/>
            <person name="Goolsby J.A."/>
            <person name="Tidwell J."/>
            <person name="Bellgard S.E."/>
            <person name="Bellgard M.I."/>
        </authorList>
    </citation>
    <scope>NUCLEOTIDE SEQUENCE</scope>
    <source>
        <tissue evidence="1">Shoot tissue taken approximately 20 cm above the soil surface</tissue>
    </source>
</reference>
<dbReference type="EMBL" id="GBRH01234602">
    <property type="protein sequence ID" value="JAD63293.1"/>
    <property type="molecule type" value="Transcribed_RNA"/>
</dbReference>
<organism evidence="1">
    <name type="scientific">Arundo donax</name>
    <name type="common">Giant reed</name>
    <name type="synonym">Donax arundinaceus</name>
    <dbReference type="NCBI Taxonomy" id="35708"/>
    <lineage>
        <taxon>Eukaryota</taxon>
        <taxon>Viridiplantae</taxon>
        <taxon>Streptophyta</taxon>
        <taxon>Embryophyta</taxon>
        <taxon>Tracheophyta</taxon>
        <taxon>Spermatophyta</taxon>
        <taxon>Magnoliopsida</taxon>
        <taxon>Liliopsida</taxon>
        <taxon>Poales</taxon>
        <taxon>Poaceae</taxon>
        <taxon>PACMAD clade</taxon>
        <taxon>Arundinoideae</taxon>
        <taxon>Arundineae</taxon>
        <taxon>Arundo</taxon>
    </lineage>
</organism>
<evidence type="ECO:0000313" key="1">
    <source>
        <dbReference type="EMBL" id="JAD63293.1"/>
    </source>
</evidence>
<protein>
    <submittedName>
        <fullName evidence="1">Uncharacterized protein</fullName>
    </submittedName>
</protein>
<sequence>MYLPHSRNTMASLRFSSASSPTRPHAHQIRGDSHGIGRFLLFVVLRHSHSDLHFGVFRDWSPPLAATTQGCPPIMAPLHFPSESNAIRPSADRSRVGLGTSWSPPQLLVSISSRMGHKRARSSARM</sequence>
<reference evidence="1" key="1">
    <citation type="submission" date="2014-09" db="EMBL/GenBank/DDBJ databases">
        <authorList>
            <person name="Magalhaes I.L.F."/>
            <person name="Oliveira U."/>
            <person name="Santos F.R."/>
            <person name="Vidigal T.H.D.A."/>
            <person name="Brescovit A.D."/>
            <person name="Santos A.J."/>
        </authorList>
    </citation>
    <scope>NUCLEOTIDE SEQUENCE</scope>
    <source>
        <tissue evidence="1">Shoot tissue taken approximately 20 cm above the soil surface</tissue>
    </source>
</reference>
<name>A0A0A9BMA3_ARUDO</name>
<proteinExistence type="predicted"/>
<accession>A0A0A9BMA3</accession>